<evidence type="ECO:0000313" key="2">
    <source>
        <dbReference type="Proteomes" id="UP000054740"/>
    </source>
</evidence>
<dbReference type="Proteomes" id="UP000054740">
    <property type="component" value="Unassembled WGS sequence"/>
</dbReference>
<dbReference type="EMBL" id="FCNY02000018">
    <property type="protein sequence ID" value="SAL61989.1"/>
    <property type="molecule type" value="Genomic_DNA"/>
</dbReference>
<name>A0A158J0U8_CABCO</name>
<organism evidence="1 2">
    <name type="scientific">Caballeronia cordobensis</name>
    <name type="common">Burkholderia cordobensis</name>
    <dbReference type="NCBI Taxonomy" id="1353886"/>
    <lineage>
        <taxon>Bacteria</taxon>
        <taxon>Pseudomonadati</taxon>
        <taxon>Pseudomonadota</taxon>
        <taxon>Betaproteobacteria</taxon>
        <taxon>Burkholderiales</taxon>
        <taxon>Burkholderiaceae</taxon>
        <taxon>Caballeronia</taxon>
    </lineage>
</organism>
<evidence type="ECO:0000313" key="1">
    <source>
        <dbReference type="EMBL" id="SAL61989.1"/>
    </source>
</evidence>
<dbReference type="AlphaFoldDB" id="A0A158J0U8"/>
<protein>
    <submittedName>
        <fullName evidence="1">Uncharacterized protein</fullName>
    </submittedName>
</protein>
<sequence>MLNFVLGFFREYWPVVLASAFAWYGAPVVGKWLGQLTLKLIPDESDHHPGPD</sequence>
<keyword evidence="2" id="KW-1185">Reference proteome</keyword>
<accession>A0A158J0U8</accession>
<proteinExistence type="predicted"/>
<reference evidence="2" key="1">
    <citation type="submission" date="2016-01" db="EMBL/GenBank/DDBJ databases">
        <authorList>
            <person name="Peeters C."/>
        </authorList>
    </citation>
    <scope>NUCLEOTIDE SEQUENCE [LARGE SCALE GENOMIC DNA]</scope>
</reference>
<gene>
    <name evidence="1" type="ORF">AWB70_05632</name>
</gene>